<dbReference type="AlphaFoldDB" id="A0A5N5T4D6"/>
<dbReference type="EMBL" id="SEYY01016419">
    <property type="protein sequence ID" value="KAB7499830.1"/>
    <property type="molecule type" value="Genomic_DNA"/>
</dbReference>
<proteinExistence type="predicted"/>
<gene>
    <name evidence="1" type="ORF">Anas_04855</name>
</gene>
<protein>
    <recommendedName>
        <fullName evidence="3">Transcription termination factor 3, mitochondrial</fullName>
    </recommendedName>
</protein>
<evidence type="ECO:0000313" key="1">
    <source>
        <dbReference type="EMBL" id="KAB7499830.1"/>
    </source>
</evidence>
<reference evidence="1 2" key="1">
    <citation type="journal article" date="2019" name="PLoS Biol.">
        <title>Sex chromosomes control vertical transmission of feminizing Wolbachia symbionts in an isopod.</title>
        <authorList>
            <person name="Becking T."/>
            <person name="Chebbi M.A."/>
            <person name="Giraud I."/>
            <person name="Moumen B."/>
            <person name="Laverre T."/>
            <person name="Caubet Y."/>
            <person name="Peccoud J."/>
            <person name="Gilbert C."/>
            <person name="Cordaux R."/>
        </authorList>
    </citation>
    <scope>NUCLEOTIDE SEQUENCE [LARGE SCALE GENOMIC DNA]</scope>
    <source>
        <strain evidence="1">ANa2</strain>
        <tissue evidence="1">Whole body excluding digestive tract and cuticle</tissue>
    </source>
</reference>
<dbReference type="Gene3D" id="1.25.70.10">
    <property type="entry name" value="Transcription termination factor 3, mitochondrial"/>
    <property type="match status" value="1"/>
</dbReference>
<comment type="caution">
    <text evidence="1">The sequence shown here is derived from an EMBL/GenBank/DDBJ whole genome shotgun (WGS) entry which is preliminary data.</text>
</comment>
<dbReference type="Proteomes" id="UP000326759">
    <property type="component" value="Unassembled WGS sequence"/>
</dbReference>
<organism evidence="1 2">
    <name type="scientific">Armadillidium nasatum</name>
    <dbReference type="NCBI Taxonomy" id="96803"/>
    <lineage>
        <taxon>Eukaryota</taxon>
        <taxon>Metazoa</taxon>
        <taxon>Ecdysozoa</taxon>
        <taxon>Arthropoda</taxon>
        <taxon>Crustacea</taxon>
        <taxon>Multicrustacea</taxon>
        <taxon>Malacostraca</taxon>
        <taxon>Eumalacostraca</taxon>
        <taxon>Peracarida</taxon>
        <taxon>Isopoda</taxon>
        <taxon>Oniscidea</taxon>
        <taxon>Crinocheta</taxon>
        <taxon>Armadillidiidae</taxon>
        <taxon>Armadillidium</taxon>
    </lineage>
</organism>
<evidence type="ECO:0008006" key="3">
    <source>
        <dbReference type="Google" id="ProtNLM"/>
    </source>
</evidence>
<evidence type="ECO:0000313" key="2">
    <source>
        <dbReference type="Proteomes" id="UP000326759"/>
    </source>
</evidence>
<accession>A0A5N5T4D6</accession>
<dbReference type="OrthoDB" id="75923at2759"/>
<name>A0A5N5T4D6_9CRUS</name>
<sequence>MRIMQEKNILLQLWPRILNSFKKRRSYKQLCFSDSFLRLNYSTSVKGLKFYRTQHNEHKDTFKKLKFDMNNDIVDMLGEIFETEDEKFKKALSRQKVLETCSEEYLRDNALYLRDLNITAEHVALSPWILSLTKEDIEVKIPFIKQEYLFENLLDGLGFTILNPELLNMYNAKFEKEEEEFEPFRNRIYYIGNRLNIPVEFLALKLVEGWEILHDKKHTLDSVIDLLLEFNYKPMDILSYIRIFRCRTDKARERLIKYLEVENSLPRLWTLNTDDCAFDRVYSRAKKYGKYFSDNRVKVLEEDLNLNKEECLDLIARGYLHSMRPRVLRYKISKLKELGLSVEDFK</sequence>
<dbReference type="InterPro" id="IPR038538">
    <property type="entry name" value="MTERF_sf"/>
</dbReference>
<keyword evidence="2" id="KW-1185">Reference proteome</keyword>